<organism evidence="2 3">
    <name type="scientific">Cytospora paraplurivora</name>
    <dbReference type="NCBI Taxonomy" id="2898453"/>
    <lineage>
        <taxon>Eukaryota</taxon>
        <taxon>Fungi</taxon>
        <taxon>Dikarya</taxon>
        <taxon>Ascomycota</taxon>
        <taxon>Pezizomycotina</taxon>
        <taxon>Sordariomycetes</taxon>
        <taxon>Sordariomycetidae</taxon>
        <taxon>Diaporthales</taxon>
        <taxon>Cytosporaceae</taxon>
        <taxon>Cytospora</taxon>
    </lineage>
</organism>
<dbReference type="AlphaFoldDB" id="A0AAN9U486"/>
<reference evidence="2 3" key="1">
    <citation type="journal article" date="2023" name="PLoS ONE">
        <title>Cytospora paraplurivora sp. nov. isolated from orchards with fruit tree decline syndrome in Ontario, Canada.</title>
        <authorList>
            <person name="Ilyukhin E."/>
            <person name="Nguyen H.D.T."/>
            <person name="Castle A.J."/>
            <person name="Ellouze W."/>
        </authorList>
    </citation>
    <scope>NUCLEOTIDE SEQUENCE [LARGE SCALE GENOMIC DNA]</scope>
    <source>
        <strain evidence="2 3">FDS-564</strain>
    </source>
</reference>
<dbReference type="EMBL" id="JAJSPL020000026">
    <property type="protein sequence ID" value="KAK7738382.1"/>
    <property type="molecule type" value="Genomic_DNA"/>
</dbReference>
<evidence type="ECO:0000313" key="2">
    <source>
        <dbReference type="EMBL" id="KAK7738382.1"/>
    </source>
</evidence>
<sequence length="251" mass="27309">MGTRHLVIVYHDGEYKLAQFGQWDGYPEGQGKVVLKFLANPANLTKLIPNLDRLYTPSEAEWAGLNAKVGELKSVADERISKIYSGEVKLTQDETLQVVDESRDPSKRVCPSLSRGTGAAILDIIANADKPIPVQNKLEFVADIVFCEWTYVIDVDAGVLEVYAASRPVLSGTRFHELDSVHTRDGGQGDITDGKPWAPSLVGKWPLSNLPSETVFLQDIKSAIGDREAQTSTSGKDQAGGRGKKGVDEKG</sequence>
<gene>
    <name evidence="2" type="ORF">SLS53_006196</name>
</gene>
<name>A0AAN9U486_9PEZI</name>
<evidence type="ECO:0000313" key="3">
    <source>
        <dbReference type="Proteomes" id="UP001320245"/>
    </source>
</evidence>
<evidence type="ECO:0000256" key="1">
    <source>
        <dbReference type="SAM" id="MobiDB-lite"/>
    </source>
</evidence>
<protein>
    <submittedName>
        <fullName evidence="2">Uncharacterized protein</fullName>
    </submittedName>
</protein>
<proteinExistence type="predicted"/>
<accession>A0AAN9U486</accession>
<keyword evidence="3" id="KW-1185">Reference proteome</keyword>
<comment type="caution">
    <text evidence="2">The sequence shown here is derived from an EMBL/GenBank/DDBJ whole genome shotgun (WGS) entry which is preliminary data.</text>
</comment>
<feature type="region of interest" description="Disordered" evidence="1">
    <location>
        <begin position="226"/>
        <end position="251"/>
    </location>
</feature>
<dbReference type="Proteomes" id="UP001320245">
    <property type="component" value="Unassembled WGS sequence"/>
</dbReference>